<dbReference type="Gene3D" id="3.30.70.330">
    <property type="match status" value="1"/>
</dbReference>
<dbReference type="InterPro" id="IPR000504">
    <property type="entry name" value="RRM_dom"/>
</dbReference>
<evidence type="ECO:0000256" key="1">
    <source>
        <dbReference type="ARBA" id="ARBA00006265"/>
    </source>
</evidence>
<dbReference type="InterPro" id="IPR012677">
    <property type="entry name" value="Nucleotide-bd_a/b_plait_sf"/>
</dbReference>
<proteinExistence type="inferred from homology"/>
<dbReference type="InterPro" id="IPR035979">
    <property type="entry name" value="RBD_domain_sf"/>
</dbReference>
<feature type="domain" description="RRM" evidence="2">
    <location>
        <begin position="22"/>
        <end position="83"/>
    </location>
</feature>
<keyword evidence="4" id="KW-1185">Reference proteome</keyword>
<sequence>MAPAAGTSGTTTGKNEVTPTLSVSGINWWTTEDELRDIISVVGVEKNIKEIAFRENKINGKSLGAVNIEFIDIESSEKAKAKLTQL</sequence>
<dbReference type="InterPro" id="IPR034772">
    <property type="entry name" value="CPSF6/7"/>
</dbReference>
<evidence type="ECO:0000313" key="3">
    <source>
        <dbReference type="EMBL" id="OMH85255.1"/>
    </source>
</evidence>
<dbReference type="EMBL" id="LSSK01000099">
    <property type="protein sequence ID" value="OMH85255.1"/>
    <property type="molecule type" value="Genomic_DNA"/>
</dbReference>
<comment type="similarity">
    <text evidence="1">Belongs to the RRM CPSF6/7 family.</text>
</comment>
<dbReference type="GO" id="GO:0005634">
    <property type="term" value="C:nucleus"/>
    <property type="evidence" value="ECO:0007669"/>
    <property type="project" value="UniProtKB-SubCell"/>
</dbReference>
<name>A0A1R1PW84_ZANCU</name>
<dbReference type="PANTHER" id="PTHR23204">
    <property type="entry name" value="CLEAVAGE AND POLYADENYLATION SPECIFIC FACTOR"/>
    <property type="match status" value="1"/>
</dbReference>
<dbReference type="GO" id="GO:0006397">
    <property type="term" value="P:mRNA processing"/>
    <property type="evidence" value="ECO:0007669"/>
    <property type="project" value="UniProtKB-KW"/>
</dbReference>
<protein>
    <recommendedName>
        <fullName evidence="2">RRM domain-containing protein</fullName>
    </recommendedName>
</protein>
<accession>A0A1R1PW84</accession>
<evidence type="ECO:0000313" key="4">
    <source>
        <dbReference type="Proteomes" id="UP000188320"/>
    </source>
</evidence>
<gene>
    <name evidence="3" type="ORF">AX774_g1208</name>
</gene>
<dbReference type="OrthoDB" id="10065185at2759"/>
<reference evidence="4" key="1">
    <citation type="submission" date="2017-01" db="EMBL/GenBank/DDBJ databases">
        <authorList>
            <person name="Wang Y."/>
            <person name="White M."/>
            <person name="Kvist S."/>
            <person name="Moncalvo J.-M."/>
        </authorList>
    </citation>
    <scope>NUCLEOTIDE SEQUENCE [LARGE SCALE GENOMIC DNA]</scope>
    <source>
        <strain evidence="4">COL-18-3</strain>
    </source>
</reference>
<dbReference type="SUPFAM" id="SSF54928">
    <property type="entry name" value="RNA-binding domain, RBD"/>
    <property type="match status" value="1"/>
</dbReference>
<evidence type="ECO:0000259" key="2">
    <source>
        <dbReference type="Pfam" id="PF00076"/>
    </source>
</evidence>
<dbReference type="Proteomes" id="UP000188320">
    <property type="component" value="Unassembled WGS sequence"/>
</dbReference>
<organism evidence="3 4">
    <name type="scientific">Zancudomyces culisetae</name>
    <name type="common">Gut fungus</name>
    <name type="synonym">Smittium culisetae</name>
    <dbReference type="NCBI Taxonomy" id="1213189"/>
    <lineage>
        <taxon>Eukaryota</taxon>
        <taxon>Fungi</taxon>
        <taxon>Fungi incertae sedis</taxon>
        <taxon>Zoopagomycota</taxon>
        <taxon>Kickxellomycotina</taxon>
        <taxon>Harpellomycetes</taxon>
        <taxon>Harpellales</taxon>
        <taxon>Legeriomycetaceae</taxon>
        <taxon>Zancudomyces</taxon>
    </lineage>
</organism>
<comment type="caution">
    <text evidence="3">The sequence shown here is derived from an EMBL/GenBank/DDBJ whole genome shotgun (WGS) entry which is preliminary data.</text>
</comment>
<dbReference type="AlphaFoldDB" id="A0A1R1PW84"/>
<dbReference type="Pfam" id="PF00076">
    <property type="entry name" value="RRM_1"/>
    <property type="match status" value="1"/>
</dbReference>
<dbReference type="GO" id="GO:0003723">
    <property type="term" value="F:RNA binding"/>
    <property type="evidence" value="ECO:0007669"/>
    <property type="project" value="InterPro"/>
</dbReference>